<dbReference type="GO" id="GO:0006935">
    <property type="term" value="P:chemotaxis"/>
    <property type="evidence" value="ECO:0007669"/>
    <property type="project" value="UniProtKB-UniRule"/>
</dbReference>
<evidence type="ECO:0000313" key="3">
    <source>
        <dbReference type="Proteomes" id="UP000296706"/>
    </source>
</evidence>
<keyword evidence="1" id="KW-0145">Chemotaxis</keyword>
<accession>A0A4D6HER9</accession>
<sequence length="288" mass="31333">MSGDERKILDSAGDVCYVVRNGESVASPEWTSCRLILTNRRLLVAENGSKQTIPHAKVTIPRGESPVPEDVDTTGAVTLRFGNAVLVVAATDVDDFVDTYCRANLGGGVILAKHPAIVGGVVQDEASWSKARFAIEDGLFTLQFPDGDSMACELDDVGTIEERSGEVMGEHRDVVAIEHTDEEGRSMETHLSGNARHTTVLATLFEHIVQSREDDYELSEAESQVLMALYSGVSPFEMADFVGLSVDEVEEIYQHLLEVGAVDEVRTRTEVTLNAQGRNMASEAMSEK</sequence>
<comment type="subunit">
    <text evidence="1">Interacts with chemotaxis (Che) proteins as well as flagella accessory (Fla) proteins.</text>
</comment>
<dbReference type="STRING" id="1457250.GCA_000755225_00763"/>
<evidence type="ECO:0000313" key="2">
    <source>
        <dbReference type="EMBL" id="QCC51668.1"/>
    </source>
</evidence>
<dbReference type="PANTHER" id="PTHR42201:SF1">
    <property type="entry name" value="TAXIS PROTEIN"/>
    <property type="match status" value="1"/>
</dbReference>
<dbReference type="Pfam" id="PF04283">
    <property type="entry name" value="CheF-arch"/>
    <property type="match status" value="1"/>
</dbReference>
<dbReference type="RefSeq" id="WP_049994718.1">
    <property type="nucleotide sequence ID" value="NZ_CP031310.1"/>
</dbReference>
<dbReference type="GeneID" id="39848330"/>
<gene>
    <name evidence="2" type="ORF">DV733_10665</name>
</gene>
<dbReference type="PANTHER" id="PTHR42201">
    <property type="entry name" value="TAXIS PROTEIN"/>
    <property type="match status" value="1"/>
</dbReference>
<dbReference type="Proteomes" id="UP000296706">
    <property type="component" value="Chromosome"/>
</dbReference>
<evidence type="ECO:0000256" key="1">
    <source>
        <dbReference type="PIRNR" id="PIRNR026802"/>
    </source>
</evidence>
<comment type="function">
    <text evidence="1">Involved in taxis signal transduction.</text>
</comment>
<organism evidence="2 3">
    <name type="scientific">Halapricum salinum</name>
    <dbReference type="NCBI Taxonomy" id="1457250"/>
    <lineage>
        <taxon>Archaea</taxon>
        <taxon>Methanobacteriati</taxon>
        <taxon>Methanobacteriota</taxon>
        <taxon>Stenosarchaea group</taxon>
        <taxon>Halobacteria</taxon>
        <taxon>Halobacteriales</taxon>
        <taxon>Haloarculaceae</taxon>
        <taxon>Halapricum</taxon>
    </lineage>
</organism>
<protein>
    <recommendedName>
        <fullName evidence="1">Taxis protein CheF</fullName>
    </recommendedName>
</protein>
<dbReference type="KEGG" id="hsn:DV733_10665"/>
<reference evidence="2 3" key="1">
    <citation type="journal article" date="2019" name="Nat. Commun.">
        <title>A new type of DNA phosphorothioation-based antiviral system in archaea.</title>
        <authorList>
            <person name="Xiong L."/>
            <person name="Liu S."/>
            <person name="Chen S."/>
            <person name="Xiao Y."/>
            <person name="Zhu B."/>
            <person name="Gao Y."/>
            <person name="Zhang Y."/>
            <person name="Chen B."/>
            <person name="Luo J."/>
            <person name="Deng Z."/>
            <person name="Chen X."/>
            <person name="Wang L."/>
            <person name="Chen S."/>
        </authorList>
    </citation>
    <scope>NUCLEOTIDE SEQUENCE [LARGE SCALE GENOMIC DNA]</scope>
    <source>
        <strain evidence="2 3">CBA1105</strain>
    </source>
</reference>
<dbReference type="PIRSF" id="PIRSF026802">
    <property type="entry name" value="UCP026802"/>
    <property type="match status" value="1"/>
</dbReference>
<dbReference type="InterPro" id="IPR007381">
    <property type="entry name" value="CheF1/F2"/>
</dbReference>
<dbReference type="OrthoDB" id="227825at2157"/>
<dbReference type="AlphaFoldDB" id="A0A4D6HER9"/>
<keyword evidence="3" id="KW-1185">Reference proteome</keyword>
<proteinExistence type="predicted"/>
<name>A0A4D6HER9_9EURY</name>
<dbReference type="EMBL" id="CP031310">
    <property type="protein sequence ID" value="QCC51668.1"/>
    <property type="molecule type" value="Genomic_DNA"/>
</dbReference>